<feature type="compositionally biased region" description="Polar residues" evidence="2">
    <location>
        <begin position="606"/>
        <end position="619"/>
    </location>
</feature>
<dbReference type="Proteomes" id="UP000747542">
    <property type="component" value="Unassembled WGS sequence"/>
</dbReference>
<feature type="compositionally biased region" description="Basic residues" evidence="2">
    <location>
        <begin position="700"/>
        <end position="710"/>
    </location>
</feature>
<dbReference type="PANTHER" id="PTHR37984">
    <property type="entry name" value="PROTEIN CBG26694"/>
    <property type="match status" value="1"/>
</dbReference>
<dbReference type="FunFam" id="3.30.70.270:FF:000020">
    <property type="entry name" value="Transposon Tf2-6 polyprotein-like Protein"/>
    <property type="match status" value="1"/>
</dbReference>
<proteinExistence type="predicted"/>
<keyword evidence="6" id="KW-1185">Reference proteome</keyword>
<feature type="compositionally biased region" description="Basic and acidic residues" evidence="2">
    <location>
        <begin position="569"/>
        <end position="591"/>
    </location>
</feature>
<dbReference type="Pfam" id="PF17921">
    <property type="entry name" value="Integrase_H2C2"/>
    <property type="match status" value="1"/>
</dbReference>
<dbReference type="PANTHER" id="PTHR37984:SF5">
    <property type="entry name" value="PROTEIN NYNRIN-LIKE"/>
    <property type="match status" value="1"/>
</dbReference>
<dbReference type="Pfam" id="PF00078">
    <property type="entry name" value="RVT_1"/>
    <property type="match status" value="1"/>
</dbReference>
<dbReference type="InterPro" id="IPR043128">
    <property type="entry name" value="Rev_trsase/Diguanyl_cyclase"/>
</dbReference>
<evidence type="ECO:0000259" key="4">
    <source>
        <dbReference type="Pfam" id="PF17921"/>
    </source>
</evidence>
<organism evidence="5 6">
    <name type="scientific">Homarus americanus</name>
    <name type="common">American lobster</name>
    <dbReference type="NCBI Taxonomy" id="6706"/>
    <lineage>
        <taxon>Eukaryota</taxon>
        <taxon>Metazoa</taxon>
        <taxon>Ecdysozoa</taxon>
        <taxon>Arthropoda</taxon>
        <taxon>Crustacea</taxon>
        <taxon>Multicrustacea</taxon>
        <taxon>Malacostraca</taxon>
        <taxon>Eumalacostraca</taxon>
        <taxon>Eucarida</taxon>
        <taxon>Decapoda</taxon>
        <taxon>Pleocyemata</taxon>
        <taxon>Astacidea</taxon>
        <taxon>Nephropoidea</taxon>
        <taxon>Nephropidae</taxon>
        <taxon>Homarus</taxon>
    </lineage>
</organism>
<evidence type="ECO:0000256" key="1">
    <source>
        <dbReference type="ARBA" id="ARBA00012493"/>
    </source>
</evidence>
<evidence type="ECO:0000259" key="3">
    <source>
        <dbReference type="Pfam" id="PF00078"/>
    </source>
</evidence>
<feature type="compositionally biased region" description="Basic and acidic residues" evidence="2">
    <location>
        <begin position="654"/>
        <end position="671"/>
    </location>
</feature>
<name>A0A8J5JHB9_HOMAM</name>
<dbReference type="Gene3D" id="3.30.70.270">
    <property type="match status" value="2"/>
</dbReference>
<feature type="region of interest" description="Disordered" evidence="2">
    <location>
        <begin position="527"/>
        <end position="551"/>
    </location>
</feature>
<accession>A0A8J5JHB9</accession>
<protein>
    <recommendedName>
        <fullName evidence="1">RNA-directed DNA polymerase</fullName>
        <ecNumber evidence="1">2.7.7.49</ecNumber>
    </recommendedName>
</protein>
<dbReference type="InterPro" id="IPR041588">
    <property type="entry name" value="Integrase_H2C2"/>
</dbReference>
<dbReference type="AlphaFoldDB" id="A0A8J5JHB9"/>
<dbReference type="InterPro" id="IPR000477">
    <property type="entry name" value="RT_dom"/>
</dbReference>
<feature type="domain" description="Integrase zinc-binding" evidence="4">
    <location>
        <begin position="417"/>
        <end position="466"/>
    </location>
</feature>
<feature type="region of interest" description="Disordered" evidence="2">
    <location>
        <begin position="568"/>
        <end position="744"/>
    </location>
</feature>
<dbReference type="InterPro" id="IPR050951">
    <property type="entry name" value="Retrovirus_Pol_polyprotein"/>
</dbReference>
<feature type="compositionally biased region" description="Basic and acidic residues" evidence="2">
    <location>
        <begin position="735"/>
        <end position="744"/>
    </location>
</feature>
<dbReference type="EMBL" id="JAHLQT010037907">
    <property type="protein sequence ID" value="KAG7157216.1"/>
    <property type="molecule type" value="Genomic_DNA"/>
</dbReference>
<dbReference type="SUPFAM" id="SSF56672">
    <property type="entry name" value="DNA/RNA polymerases"/>
    <property type="match status" value="1"/>
</dbReference>
<dbReference type="EC" id="2.7.7.49" evidence="1"/>
<evidence type="ECO:0000313" key="6">
    <source>
        <dbReference type="Proteomes" id="UP000747542"/>
    </source>
</evidence>
<dbReference type="InterPro" id="IPR001969">
    <property type="entry name" value="Aspartic_peptidase_AS"/>
</dbReference>
<dbReference type="GO" id="GO:0006508">
    <property type="term" value="P:proteolysis"/>
    <property type="evidence" value="ECO:0007669"/>
    <property type="project" value="InterPro"/>
</dbReference>
<dbReference type="GO" id="GO:0003964">
    <property type="term" value="F:RNA-directed DNA polymerase activity"/>
    <property type="evidence" value="ECO:0007669"/>
    <property type="project" value="UniProtKB-EC"/>
</dbReference>
<dbReference type="GO" id="GO:0004190">
    <property type="term" value="F:aspartic-type endopeptidase activity"/>
    <property type="evidence" value="ECO:0007669"/>
    <property type="project" value="InterPro"/>
</dbReference>
<gene>
    <name evidence="5" type="primary">Tf2-9-L2</name>
    <name evidence="5" type="ORF">Hamer_G010067</name>
</gene>
<sequence length="744" mass="84866">LEETDQTQAWTDWIEHAEDAFIAFNITEDAKRLALIRFNGGKKLKEIMKTLRPAIPTDKKEPTYKTMRIALDEYFSEKTNEVFERHKFRMLVQEVGESTHNCVTRLRTQGAKCNFDNYNLDQAIIDQLTEKCTSHKMRRAYLKETDITVQKALQITYTYESTEAQACQMEQGEEGTNVNKVSSKSTKESDDGHTYVFRVTSDDTAEEKVMIEDVPVGMLIDSGANVNLIDGGTFERIVKIQPNIVLKETNIQPKAYGNIPIPLRGEFFATLSNGSKRVAHKILCPNCRNGADDILVWGKDTSEHNSALEKVLQKLKENNLTISQHKSVFHIDEVEFHGFTVSKEGIKPTDEKIEAVKRFRRPETVQEVRSFLGLINYLTRFIPRLATLSEPLKNLTRMNSKWTWTEKEERGSRIIMPQTLQRRTMQLAHETHQGMVKTKALLRGKVWWLTINKDVEKAIRQCIPCASLDTRKQANPVNMSEMKGPWEVIHMDICGPFPSGDYVLGAIDAGSWWPEAFVVKTINTDTKHSTLDDGRDASQTPHGKEHQVSHDLEDTQVTCWDVARKRDKREKEKLKLRTDNRNKSKLAELRPTDQVLLKQTKKDKLSTNYDPNPRGNSAILQRGPKKILRSTSQMRRVPGRCQGGNDGSGDSDTDGSHKTAERTDNTHRNRENNQAANTPRTGMDESRQDGNSEEEPLAARRPRRTIVKPKKYQDGAEDFGTDEVDDSEMDGETSDEYKPGRSWN</sequence>
<feature type="compositionally biased region" description="Acidic residues" evidence="2">
    <location>
        <begin position="715"/>
        <end position="734"/>
    </location>
</feature>
<evidence type="ECO:0000313" key="5">
    <source>
        <dbReference type="EMBL" id="KAG7157216.1"/>
    </source>
</evidence>
<dbReference type="InterPro" id="IPR043502">
    <property type="entry name" value="DNA/RNA_pol_sf"/>
</dbReference>
<reference evidence="5" key="1">
    <citation type="journal article" date="2021" name="Sci. Adv.">
        <title>The American lobster genome reveals insights on longevity, neural, and immune adaptations.</title>
        <authorList>
            <person name="Polinski J.M."/>
            <person name="Zimin A.V."/>
            <person name="Clark K.F."/>
            <person name="Kohn A.B."/>
            <person name="Sadowski N."/>
            <person name="Timp W."/>
            <person name="Ptitsyn A."/>
            <person name="Khanna P."/>
            <person name="Romanova D.Y."/>
            <person name="Williams P."/>
            <person name="Greenwood S.J."/>
            <person name="Moroz L.L."/>
            <person name="Walt D.R."/>
            <person name="Bodnar A.G."/>
        </authorList>
    </citation>
    <scope>NUCLEOTIDE SEQUENCE</scope>
    <source>
        <strain evidence="5">GMGI-L3</strain>
    </source>
</reference>
<comment type="caution">
    <text evidence="5">The sequence shown here is derived from an EMBL/GenBank/DDBJ whole genome shotgun (WGS) entry which is preliminary data.</text>
</comment>
<feature type="domain" description="Reverse transcriptase" evidence="3">
    <location>
        <begin position="291"/>
        <end position="341"/>
    </location>
</feature>
<dbReference type="PROSITE" id="PS00141">
    <property type="entry name" value="ASP_PROTEASE"/>
    <property type="match status" value="1"/>
</dbReference>
<feature type="non-terminal residue" evidence="5">
    <location>
        <position position="744"/>
    </location>
</feature>
<feature type="non-terminal residue" evidence="5">
    <location>
        <position position="1"/>
    </location>
</feature>
<evidence type="ECO:0000256" key="2">
    <source>
        <dbReference type="SAM" id="MobiDB-lite"/>
    </source>
</evidence>